<keyword evidence="5 7" id="KW-0548">Nucleotidyltransferase</keyword>
<evidence type="ECO:0000256" key="2">
    <source>
        <dbReference type="ARBA" id="ARBA00004787"/>
    </source>
</evidence>
<evidence type="ECO:0000256" key="1">
    <source>
        <dbReference type="ARBA" id="ARBA00001282"/>
    </source>
</evidence>
<dbReference type="InterPro" id="IPR001228">
    <property type="entry name" value="IspD"/>
</dbReference>
<dbReference type="PROSITE" id="PS01295">
    <property type="entry name" value="ISPD"/>
    <property type="match status" value="1"/>
</dbReference>
<comment type="pathway">
    <text evidence="2 7">Isoprenoid biosynthesis; isopentenyl diphosphate biosynthesis via DXP pathway; isopentenyl diphosphate from 1-deoxy-D-xylulose 5-phosphate: step 2/6.</text>
</comment>
<keyword evidence="9" id="KW-1185">Reference proteome</keyword>
<dbReference type="GO" id="GO:0019288">
    <property type="term" value="P:isopentenyl diphosphate biosynthetic process, methylerythritol 4-phosphate pathway"/>
    <property type="evidence" value="ECO:0007669"/>
    <property type="project" value="UniProtKB-UniRule"/>
</dbReference>
<dbReference type="FunFam" id="3.90.550.10:FF:000003">
    <property type="entry name" value="2-C-methyl-D-erythritol 4-phosphate cytidylyltransferase"/>
    <property type="match status" value="1"/>
</dbReference>
<dbReference type="CDD" id="cd02516">
    <property type="entry name" value="CDP-ME_synthetase"/>
    <property type="match status" value="1"/>
</dbReference>
<dbReference type="STRING" id="1714016.BA724_17105"/>
<reference evidence="8 9" key="1">
    <citation type="submission" date="2016-06" db="EMBL/GenBank/DDBJ databases">
        <title>Domibacillus iocasae genome sequencing.</title>
        <authorList>
            <person name="Verma A."/>
            <person name="Pal Y."/>
            <person name="Ojha A.K."/>
            <person name="Krishnamurthi S."/>
        </authorList>
    </citation>
    <scope>NUCLEOTIDE SEQUENCE [LARGE SCALE GENOMIC DNA]</scope>
    <source>
        <strain evidence="8 9">DSM 29979</strain>
    </source>
</reference>
<evidence type="ECO:0000256" key="7">
    <source>
        <dbReference type="HAMAP-Rule" id="MF_00108"/>
    </source>
</evidence>
<keyword evidence="6 7" id="KW-0414">Isoprene biosynthesis</keyword>
<accession>A0A1E7DSC7</accession>
<dbReference type="InterPro" id="IPR034683">
    <property type="entry name" value="IspD/TarI"/>
</dbReference>
<dbReference type="OrthoDB" id="9806837at2"/>
<dbReference type="Pfam" id="PF01128">
    <property type="entry name" value="IspD"/>
    <property type="match status" value="1"/>
</dbReference>
<dbReference type="InterPro" id="IPR029044">
    <property type="entry name" value="Nucleotide-diphossugar_trans"/>
</dbReference>
<dbReference type="InterPro" id="IPR050088">
    <property type="entry name" value="IspD/TarI_cytidylyltransf_bact"/>
</dbReference>
<protein>
    <recommendedName>
        <fullName evidence="7">2-C-methyl-D-erythritol 4-phosphate cytidylyltransferase</fullName>
        <ecNumber evidence="7">2.7.7.60</ecNumber>
    </recommendedName>
    <alternativeName>
        <fullName evidence="7">4-diphosphocytidyl-2C-methyl-D-erythritol synthase</fullName>
    </alternativeName>
    <alternativeName>
        <fullName evidence="7">MEP cytidylyltransferase</fullName>
        <shortName evidence="7">MCT</shortName>
    </alternativeName>
</protein>
<evidence type="ECO:0000256" key="3">
    <source>
        <dbReference type="ARBA" id="ARBA00009789"/>
    </source>
</evidence>
<organism evidence="8 9">
    <name type="scientific">Domibacillus iocasae</name>
    <dbReference type="NCBI Taxonomy" id="1714016"/>
    <lineage>
        <taxon>Bacteria</taxon>
        <taxon>Bacillati</taxon>
        <taxon>Bacillota</taxon>
        <taxon>Bacilli</taxon>
        <taxon>Bacillales</taxon>
        <taxon>Bacillaceae</taxon>
        <taxon>Domibacillus</taxon>
    </lineage>
</organism>
<name>A0A1E7DSC7_9BACI</name>
<dbReference type="EC" id="2.7.7.60" evidence="7"/>
<dbReference type="InterPro" id="IPR018294">
    <property type="entry name" value="ISPD_synthase_CS"/>
</dbReference>
<dbReference type="Proteomes" id="UP000095658">
    <property type="component" value="Unassembled WGS sequence"/>
</dbReference>
<dbReference type="RefSeq" id="WP_069937446.1">
    <property type="nucleotide sequence ID" value="NZ_MAMP01000008.1"/>
</dbReference>
<dbReference type="HAMAP" id="MF_00108">
    <property type="entry name" value="IspD"/>
    <property type="match status" value="1"/>
</dbReference>
<dbReference type="NCBIfam" id="TIGR00453">
    <property type="entry name" value="ispD"/>
    <property type="match status" value="1"/>
</dbReference>
<comment type="caution">
    <text evidence="8">The sequence shown here is derived from an EMBL/GenBank/DDBJ whole genome shotgun (WGS) entry which is preliminary data.</text>
</comment>
<proteinExistence type="inferred from homology"/>
<dbReference type="PANTHER" id="PTHR32125">
    <property type="entry name" value="2-C-METHYL-D-ERYTHRITOL 4-PHOSPHATE CYTIDYLYLTRANSFERASE, CHLOROPLASTIC"/>
    <property type="match status" value="1"/>
</dbReference>
<dbReference type="AlphaFoldDB" id="A0A1E7DSC7"/>
<dbReference type="Gene3D" id="3.90.550.10">
    <property type="entry name" value="Spore Coat Polysaccharide Biosynthesis Protein SpsA, Chain A"/>
    <property type="match status" value="1"/>
</dbReference>
<evidence type="ECO:0000256" key="5">
    <source>
        <dbReference type="ARBA" id="ARBA00022695"/>
    </source>
</evidence>
<feature type="site" description="Positions MEP for the nucleophilic attack" evidence="7">
    <location>
        <position position="209"/>
    </location>
</feature>
<sequence>MDYYVVIPAAGKGKRMKAGMNKVLLELEGRPLIIHTLAVFESDTFCKGIVLSVHPEERMEFKQLLTAHQITKVCALADGGKERQHSVYSGLKVLPPESDIVLVHDGARPFITKETITLLVESARNTGAAIAAVPVKDTIKKAESGAVSETVDRASLWSVQTPQAFQKAVLLAAQRKAEEEKFLGTDESSLVERTGYPVQIVESDYDNIKLTTPEDLYFARAIIAKRNESQV</sequence>
<evidence type="ECO:0000256" key="4">
    <source>
        <dbReference type="ARBA" id="ARBA00022679"/>
    </source>
</evidence>
<dbReference type="GO" id="GO:0050518">
    <property type="term" value="F:2-C-methyl-D-erythritol 4-phosphate cytidylyltransferase activity"/>
    <property type="evidence" value="ECO:0007669"/>
    <property type="project" value="UniProtKB-UniRule"/>
</dbReference>
<comment type="similarity">
    <text evidence="3 7">Belongs to the IspD/TarI cytidylyltransferase family. IspD subfamily.</text>
</comment>
<feature type="site" description="Transition state stabilizer" evidence="7">
    <location>
        <position position="22"/>
    </location>
</feature>
<comment type="function">
    <text evidence="7">Catalyzes the formation of 4-diphosphocytidyl-2-C-methyl-D-erythritol from CTP and 2-C-methyl-D-erythritol 4-phosphate (MEP).</text>
</comment>
<evidence type="ECO:0000313" key="8">
    <source>
        <dbReference type="EMBL" id="OES45976.1"/>
    </source>
</evidence>
<dbReference type="EMBL" id="MAMP01000008">
    <property type="protein sequence ID" value="OES45976.1"/>
    <property type="molecule type" value="Genomic_DNA"/>
</dbReference>
<dbReference type="PANTHER" id="PTHR32125:SF4">
    <property type="entry name" value="2-C-METHYL-D-ERYTHRITOL 4-PHOSPHATE CYTIDYLYLTRANSFERASE, CHLOROPLASTIC"/>
    <property type="match status" value="1"/>
</dbReference>
<comment type="catalytic activity">
    <reaction evidence="1 7">
        <text>2-C-methyl-D-erythritol 4-phosphate + CTP + H(+) = 4-CDP-2-C-methyl-D-erythritol + diphosphate</text>
        <dbReference type="Rhea" id="RHEA:13429"/>
        <dbReference type="ChEBI" id="CHEBI:15378"/>
        <dbReference type="ChEBI" id="CHEBI:33019"/>
        <dbReference type="ChEBI" id="CHEBI:37563"/>
        <dbReference type="ChEBI" id="CHEBI:57823"/>
        <dbReference type="ChEBI" id="CHEBI:58262"/>
        <dbReference type="EC" id="2.7.7.60"/>
    </reaction>
</comment>
<dbReference type="SUPFAM" id="SSF53448">
    <property type="entry name" value="Nucleotide-diphospho-sugar transferases"/>
    <property type="match status" value="1"/>
</dbReference>
<evidence type="ECO:0000256" key="6">
    <source>
        <dbReference type="ARBA" id="ARBA00023229"/>
    </source>
</evidence>
<gene>
    <name evidence="7" type="primary">ispD</name>
    <name evidence="8" type="ORF">BA724_17105</name>
</gene>
<feature type="site" description="Positions MEP for the nucleophilic attack" evidence="7">
    <location>
        <position position="153"/>
    </location>
</feature>
<evidence type="ECO:0000313" key="9">
    <source>
        <dbReference type="Proteomes" id="UP000095658"/>
    </source>
</evidence>
<dbReference type="UniPathway" id="UPA00056">
    <property type="reaction ID" value="UER00093"/>
</dbReference>
<feature type="site" description="Transition state stabilizer" evidence="7">
    <location>
        <position position="15"/>
    </location>
</feature>
<keyword evidence="4 7" id="KW-0808">Transferase</keyword>